<evidence type="ECO:0000313" key="4">
    <source>
        <dbReference type="EMBL" id="PPE75866.1"/>
    </source>
</evidence>
<dbReference type="InterPro" id="IPR051321">
    <property type="entry name" value="PHA/PHB_synthase"/>
</dbReference>
<dbReference type="Pfam" id="PF07167">
    <property type="entry name" value="PhaC_N"/>
    <property type="match status" value="1"/>
</dbReference>
<dbReference type="PANTHER" id="PTHR36837:SF5">
    <property type="entry name" value="POLY-3-HYDROXYBUTYRATE SYNTHASE"/>
    <property type="match status" value="1"/>
</dbReference>
<gene>
    <name evidence="4" type="ORF">C3942_02990</name>
</gene>
<sequence>MSRNAPERIAAHSAEVILGPNPFVGFRARDVGRETLRALKLALAQPRLTARSAGRFGRELARVLRGESELAAGPRDRRFADAAWRESTGYRRWLQAYLALEASVGEWLKAQDLPAHSRARLEFMSALVTDALAPSNFPWQPEAVKRFRETGGQSAVDGLKNLLRDLRENRGLPAQVDKSQFRVGDNLANTPGSVVLRTELIELIQYKPVTAQVHDVPVLIVPPQINKYYVFDLTPEKSVVRGLLEQGLQVYVISWRNPEVEHRDWGLAEYAAAIDMAVSAICNLGGVSRLNLVGACAGGMTLASYVAARAAAGDHRVQSLTLMVNVLDVSAVGDTPMGLFATPRAIATAKRYSQAKGVLDGKDMAAAFAWLRPNDLIWNYWVNNVLLGNKPPAFDVLYWNNDSTRLPARLHGEFMDIYHGNALTRPGALRLHGVPVDLGRVKCDSYLVAGTTDHITPWKACYRSTQLFGGRKTFVLSNSGHIQSILNPPGNRKAEFWTGGESGPDADAWLAGSQKQAGSWWTHWHAWLKERGGALRQAPQEPGSADYPVLGEAPGQYVLG</sequence>
<keyword evidence="2" id="KW-0012">Acyltransferase</keyword>
<dbReference type="InterPro" id="IPR029058">
    <property type="entry name" value="AB_hydrolase_fold"/>
</dbReference>
<dbReference type="InterPro" id="IPR010941">
    <property type="entry name" value="PhaC_N"/>
</dbReference>
<dbReference type="AlphaFoldDB" id="A0A2S5TLJ9"/>
<accession>A0A2S5TLJ9</accession>
<keyword evidence="5" id="KW-1185">Reference proteome</keyword>
<evidence type="ECO:0000256" key="1">
    <source>
        <dbReference type="ARBA" id="ARBA00022679"/>
    </source>
</evidence>
<dbReference type="RefSeq" id="WP_104228831.1">
    <property type="nucleotide sequence ID" value="NZ_PSNW01000001.1"/>
</dbReference>
<protein>
    <submittedName>
        <fullName evidence="4">Class II poly(R)-hydroxyalkanoic acid synthase</fullName>
    </submittedName>
</protein>
<dbReference type="GO" id="GO:0016746">
    <property type="term" value="F:acyltransferase activity"/>
    <property type="evidence" value="ECO:0007669"/>
    <property type="project" value="UniProtKB-KW"/>
</dbReference>
<name>A0A2S5TLJ9_9GAMM</name>
<dbReference type="OrthoDB" id="7208816at2"/>
<dbReference type="Gene3D" id="3.40.50.1820">
    <property type="entry name" value="alpha/beta hydrolase"/>
    <property type="match status" value="1"/>
</dbReference>
<reference evidence="4 5" key="1">
    <citation type="submission" date="2018-02" db="EMBL/GenBank/DDBJ databases">
        <title>Genome sequencing of Solimonas sp. HR-BB.</title>
        <authorList>
            <person name="Lee Y."/>
            <person name="Jeon C.O."/>
        </authorList>
    </citation>
    <scope>NUCLEOTIDE SEQUENCE [LARGE SCALE GENOMIC DNA]</scope>
    <source>
        <strain evidence="4 5">HR-BB</strain>
    </source>
</reference>
<organism evidence="4 5">
    <name type="scientific">Solimonas fluminis</name>
    <dbReference type="NCBI Taxonomy" id="2086571"/>
    <lineage>
        <taxon>Bacteria</taxon>
        <taxon>Pseudomonadati</taxon>
        <taxon>Pseudomonadota</taxon>
        <taxon>Gammaproteobacteria</taxon>
        <taxon>Nevskiales</taxon>
        <taxon>Nevskiaceae</taxon>
        <taxon>Solimonas</taxon>
    </lineage>
</organism>
<proteinExistence type="predicted"/>
<keyword evidence="1" id="KW-0808">Transferase</keyword>
<dbReference type="GO" id="GO:0042619">
    <property type="term" value="P:poly-hydroxybutyrate biosynthetic process"/>
    <property type="evidence" value="ECO:0007669"/>
    <property type="project" value="InterPro"/>
</dbReference>
<dbReference type="SUPFAM" id="SSF53474">
    <property type="entry name" value="alpha/beta-Hydrolases"/>
    <property type="match status" value="1"/>
</dbReference>
<feature type="domain" description="Poly-beta-hydroxybutyrate polymerase N-terminal" evidence="3">
    <location>
        <begin position="75"/>
        <end position="241"/>
    </location>
</feature>
<comment type="caution">
    <text evidence="4">The sequence shown here is derived from an EMBL/GenBank/DDBJ whole genome shotgun (WGS) entry which is preliminary data.</text>
</comment>
<dbReference type="PANTHER" id="PTHR36837">
    <property type="entry name" value="POLY(3-HYDROXYALKANOATE) POLYMERASE SUBUNIT PHAC"/>
    <property type="match status" value="1"/>
</dbReference>
<dbReference type="EMBL" id="PSNW01000001">
    <property type="protein sequence ID" value="PPE75866.1"/>
    <property type="molecule type" value="Genomic_DNA"/>
</dbReference>
<dbReference type="Proteomes" id="UP000238220">
    <property type="component" value="Unassembled WGS sequence"/>
</dbReference>
<evidence type="ECO:0000259" key="3">
    <source>
        <dbReference type="Pfam" id="PF07167"/>
    </source>
</evidence>
<evidence type="ECO:0000313" key="5">
    <source>
        <dbReference type="Proteomes" id="UP000238220"/>
    </source>
</evidence>
<evidence type="ECO:0000256" key="2">
    <source>
        <dbReference type="ARBA" id="ARBA00023315"/>
    </source>
</evidence>